<keyword evidence="3" id="KW-1185">Reference proteome</keyword>
<gene>
    <name evidence="2" type="ORF">AK812_SmicGene21416</name>
</gene>
<name>A0A1Q9DMK0_SYMMI</name>
<sequence>MPLATHSWLHSLLTASDDHEVAAFGDGPKPPGRVPRPDTCFLGRRKVKVKFDEEGVPRRKGVPVCCNPSGIPGRHCLQTCRTDPRFMKSKDERDAEQMMEAAERQRRSKEGTKLPELL</sequence>
<evidence type="ECO:0000313" key="2">
    <source>
        <dbReference type="EMBL" id="OLP96370.1"/>
    </source>
</evidence>
<evidence type="ECO:0000313" key="3">
    <source>
        <dbReference type="Proteomes" id="UP000186817"/>
    </source>
</evidence>
<feature type="region of interest" description="Disordered" evidence="1">
    <location>
        <begin position="87"/>
        <end position="118"/>
    </location>
</feature>
<dbReference type="EMBL" id="LSRX01000469">
    <property type="protein sequence ID" value="OLP96370.1"/>
    <property type="molecule type" value="Genomic_DNA"/>
</dbReference>
<reference evidence="2 3" key="1">
    <citation type="submission" date="2016-02" db="EMBL/GenBank/DDBJ databases">
        <title>Genome analysis of coral dinoflagellate symbionts highlights evolutionary adaptations to a symbiotic lifestyle.</title>
        <authorList>
            <person name="Aranda M."/>
            <person name="Li Y."/>
            <person name="Liew Y.J."/>
            <person name="Baumgarten S."/>
            <person name="Simakov O."/>
            <person name="Wilson M."/>
            <person name="Piel J."/>
            <person name="Ashoor H."/>
            <person name="Bougouffa S."/>
            <person name="Bajic V.B."/>
            <person name="Ryu T."/>
            <person name="Ravasi T."/>
            <person name="Bayer T."/>
            <person name="Micklem G."/>
            <person name="Kim H."/>
            <person name="Bhak J."/>
            <person name="Lajeunesse T.C."/>
            <person name="Voolstra C.R."/>
        </authorList>
    </citation>
    <scope>NUCLEOTIDE SEQUENCE [LARGE SCALE GENOMIC DNA]</scope>
    <source>
        <strain evidence="2 3">CCMP2467</strain>
    </source>
</reference>
<protein>
    <submittedName>
        <fullName evidence="2">Uncharacterized protein</fullName>
    </submittedName>
</protein>
<organism evidence="2 3">
    <name type="scientific">Symbiodinium microadriaticum</name>
    <name type="common">Dinoflagellate</name>
    <name type="synonym">Zooxanthella microadriatica</name>
    <dbReference type="NCBI Taxonomy" id="2951"/>
    <lineage>
        <taxon>Eukaryota</taxon>
        <taxon>Sar</taxon>
        <taxon>Alveolata</taxon>
        <taxon>Dinophyceae</taxon>
        <taxon>Suessiales</taxon>
        <taxon>Symbiodiniaceae</taxon>
        <taxon>Symbiodinium</taxon>
    </lineage>
</organism>
<proteinExistence type="predicted"/>
<dbReference type="Proteomes" id="UP000186817">
    <property type="component" value="Unassembled WGS sequence"/>
</dbReference>
<accession>A0A1Q9DMK0</accession>
<evidence type="ECO:0000256" key="1">
    <source>
        <dbReference type="SAM" id="MobiDB-lite"/>
    </source>
</evidence>
<dbReference type="AlphaFoldDB" id="A0A1Q9DMK0"/>
<dbReference type="OrthoDB" id="442641at2759"/>
<comment type="caution">
    <text evidence="2">The sequence shown here is derived from an EMBL/GenBank/DDBJ whole genome shotgun (WGS) entry which is preliminary data.</text>
</comment>